<dbReference type="OMA" id="NSIKWKW"/>
<dbReference type="GO" id="GO:0003824">
    <property type="term" value="F:catalytic activity"/>
    <property type="evidence" value="ECO:0007669"/>
    <property type="project" value="InterPro"/>
</dbReference>
<name>S8A987_DACHA</name>
<dbReference type="AlphaFoldDB" id="S8A987"/>
<dbReference type="SUPFAM" id="SSF56219">
    <property type="entry name" value="DNase I-like"/>
    <property type="match status" value="1"/>
</dbReference>
<proteinExistence type="predicted"/>
<feature type="chain" id="PRO_5004547586" description="Endonuclease/exonuclease/phosphatase domain-containing protein" evidence="1">
    <location>
        <begin position="25"/>
        <end position="505"/>
    </location>
</feature>
<evidence type="ECO:0000259" key="2">
    <source>
        <dbReference type="Pfam" id="PF03372"/>
    </source>
</evidence>
<dbReference type="Proteomes" id="UP000015100">
    <property type="component" value="Unassembled WGS sequence"/>
</dbReference>
<dbReference type="InterPro" id="IPR036691">
    <property type="entry name" value="Endo/exonu/phosph_ase_sf"/>
</dbReference>
<sequence>MLFSSIISAALSALLLAPMGLVQAAPTIEGTLAVVDGDLLTLAYTTTDPYKTNWIGLYPASGGAPVNEQPVSGSLVWKYAPDAKGTIQLDVMSLAAGEYVACFLARDGYKYLASQVKVTIKGNTAPPGFGFIVPSITLRNARQGDPYEYDISGLLIGGTLVTFQKWDGDDWVDVSSKGLISGTPGKTDKDSTVIVRATSSDRATSDLKVTIPVRKAGTTLVAQMKIMTFNLWVGGTHVNDYHKKQIRFVVDTNADIIGLQEATGGHTKRLATALGWYYWQPSSGDLGVISRYPIVQDYGTVNASGGIRIALDGEAQQINFWDIHLGYTPYGPYDFCFDKMTVEKVLQREAQSGRTPQITDTLKAMAPQLAPAASNKIPVIMVGDTNAPSHLDWVEKLRAKNCGYAGVPWPTSVQPAQAGMIDSYRVAHPDPVGFPGTTWSPLYPFNQGATGKPEPQDRIDFIYHKGRLTVVDSTVLVVGSPKPSGSHQNNDWTSDHAAVLTTYRF</sequence>
<dbReference type="OrthoDB" id="276515at2759"/>
<keyword evidence="1" id="KW-0732">Signal</keyword>
<gene>
    <name evidence="3" type="ORF">H072_6710</name>
</gene>
<dbReference type="InterPro" id="IPR013783">
    <property type="entry name" value="Ig-like_fold"/>
</dbReference>
<dbReference type="Gene3D" id="2.60.40.10">
    <property type="entry name" value="Immunoglobulins"/>
    <property type="match status" value="1"/>
</dbReference>
<reference evidence="4" key="2">
    <citation type="submission" date="2013-04" db="EMBL/GenBank/DDBJ databases">
        <title>Genomic mechanisms accounting for the adaptation to parasitism in nematode-trapping fungi.</title>
        <authorList>
            <person name="Ahren D.G."/>
        </authorList>
    </citation>
    <scope>NUCLEOTIDE SEQUENCE [LARGE SCALE GENOMIC DNA]</scope>
    <source>
        <strain evidence="4">CBS 200.50</strain>
    </source>
</reference>
<keyword evidence="4" id="KW-1185">Reference proteome</keyword>
<comment type="caution">
    <text evidence="3">The sequence shown here is derived from an EMBL/GenBank/DDBJ whole genome shotgun (WGS) entry which is preliminary data.</text>
</comment>
<organism evidence="3 4">
    <name type="scientific">Dactylellina haptotyla (strain CBS 200.50)</name>
    <name type="common">Nematode-trapping fungus</name>
    <name type="synonym">Monacrosporium haptotylum</name>
    <dbReference type="NCBI Taxonomy" id="1284197"/>
    <lineage>
        <taxon>Eukaryota</taxon>
        <taxon>Fungi</taxon>
        <taxon>Dikarya</taxon>
        <taxon>Ascomycota</taxon>
        <taxon>Pezizomycotina</taxon>
        <taxon>Orbiliomycetes</taxon>
        <taxon>Orbiliales</taxon>
        <taxon>Orbiliaceae</taxon>
        <taxon>Dactylellina</taxon>
    </lineage>
</organism>
<dbReference type="EMBL" id="AQGS01000467">
    <property type="protein sequence ID" value="EPS39585.1"/>
    <property type="molecule type" value="Genomic_DNA"/>
</dbReference>
<feature type="domain" description="Endonuclease/exonuclease/phosphatase" evidence="2">
    <location>
        <begin position="227"/>
        <end position="496"/>
    </location>
</feature>
<dbReference type="InterPro" id="IPR005135">
    <property type="entry name" value="Endo/exonuclease/phosphatase"/>
</dbReference>
<accession>S8A987</accession>
<reference evidence="3 4" key="1">
    <citation type="journal article" date="2013" name="PLoS Genet.">
        <title>Genomic mechanisms accounting for the adaptation to parasitism in nematode-trapping fungi.</title>
        <authorList>
            <person name="Meerupati T."/>
            <person name="Andersson K.M."/>
            <person name="Friman E."/>
            <person name="Kumar D."/>
            <person name="Tunlid A."/>
            <person name="Ahren D."/>
        </authorList>
    </citation>
    <scope>NUCLEOTIDE SEQUENCE [LARGE SCALE GENOMIC DNA]</scope>
    <source>
        <strain evidence="3 4">CBS 200.50</strain>
    </source>
</reference>
<dbReference type="PANTHER" id="PTHR41349:SF1">
    <property type="entry name" value="PROTEIN CBG08683"/>
    <property type="match status" value="1"/>
</dbReference>
<evidence type="ECO:0000313" key="3">
    <source>
        <dbReference type="EMBL" id="EPS39585.1"/>
    </source>
</evidence>
<dbReference type="eggNOG" id="ENOG502RYZR">
    <property type="taxonomic scope" value="Eukaryota"/>
</dbReference>
<protein>
    <recommendedName>
        <fullName evidence="2">Endonuclease/exonuclease/phosphatase domain-containing protein</fullName>
    </recommendedName>
</protein>
<dbReference type="STRING" id="1284197.S8A987"/>
<evidence type="ECO:0000256" key="1">
    <source>
        <dbReference type="SAM" id="SignalP"/>
    </source>
</evidence>
<evidence type="ECO:0000313" key="4">
    <source>
        <dbReference type="Proteomes" id="UP000015100"/>
    </source>
</evidence>
<feature type="signal peptide" evidence="1">
    <location>
        <begin position="1"/>
        <end position="24"/>
    </location>
</feature>
<dbReference type="HOGENOM" id="CLU_027729_0_0_1"/>
<dbReference type="Pfam" id="PF03372">
    <property type="entry name" value="Exo_endo_phos"/>
    <property type="match status" value="1"/>
</dbReference>
<dbReference type="PANTHER" id="PTHR41349">
    <property type="match status" value="1"/>
</dbReference>
<dbReference type="Gene3D" id="3.60.10.10">
    <property type="entry name" value="Endonuclease/exonuclease/phosphatase"/>
    <property type="match status" value="1"/>
</dbReference>